<dbReference type="Gene3D" id="2.60.40.2700">
    <property type="match status" value="1"/>
</dbReference>
<name>A0ABX6JYM9_9MICO</name>
<organism evidence="1 2">
    <name type="scientific">Leucobacter coleopterorum</name>
    <dbReference type="NCBI Taxonomy" id="2714933"/>
    <lineage>
        <taxon>Bacteria</taxon>
        <taxon>Bacillati</taxon>
        <taxon>Actinomycetota</taxon>
        <taxon>Actinomycetes</taxon>
        <taxon>Micrococcales</taxon>
        <taxon>Microbacteriaceae</taxon>
        <taxon>Leucobacter</taxon>
    </lineage>
</organism>
<keyword evidence="2" id="KW-1185">Reference proteome</keyword>
<reference evidence="1 2" key="1">
    <citation type="submission" date="2020-03" db="EMBL/GenBank/DDBJ databases">
        <title>Leucobacter sp. nov., isolated from beetles.</title>
        <authorList>
            <person name="Hyun D.-W."/>
            <person name="Bae J.-W."/>
        </authorList>
    </citation>
    <scope>NUCLEOTIDE SEQUENCE [LARGE SCALE GENOMIC DNA]</scope>
    <source>
        <strain evidence="1 2">HDW9A</strain>
    </source>
</reference>
<proteinExistence type="predicted"/>
<protein>
    <recommendedName>
        <fullName evidence="3">Ig-like domain-containing protein</fullName>
    </recommendedName>
</protein>
<dbReference type="RefSeq" id="WP_166331566.1">
    <property type="nucleotide sequence ID" value="NZ_CP049933.1"/>
</dbReference>
<evidence type="ECO:0008006" key="3">
    <source>
        <dbReference type="Google" id="ProtNLM"/>
    </source>
</evidence>
<dbReference type="Proteomes" id="UP000503441">
    <property type="component" value="Chromosome"/>
</dbReference>
<evidence type="ECO:0000313" key="2">
    <source>
        <dbReference type="Proteomes" id="UP000503441"/>
    </source>
</evidence>
<dbReference type="EMBL" id="CP049933">
    <property type="protein sequence ID" value="QIM19323.1"/>
    <property type="molecule type" value="Genomic_DNA"/>
</dbReference>
<gene>
    <name evidence="1" type="ORF">G7066_13425</name>
</gene>
<sequence length="189" mass="20715">MLGNGKVVIEEYNYGWGGAYHYRVVDSRDFEGYIHIKDIVSSFSKTPAPVLVGQAVVGEKLTANVEGWRPAPTSLRYQWKRDGDAIKGASHKSYEPALADRGSSLSVEITASRAGYRAVTKVVVQSDRVLFSDTNRNGIEDSRERAESRIGLEDYGRAAESSFSDSGISAFANSGIVLFGMRDFYSLGE</sequence>
<evidence type="ECO:0000313" key="1">
    <source>
        <dbReference type="EMBL" id="QIM19323.1"/>
    </source>
</evidence>
<accession>A0ABX6JYM9</accession>